<organism evidence="2 3">
    <name type="scientific">Aeoliella mucimassa</name>
    <dbReference type="NCBI Taxonomy" id="2527972"/>
    <lineage>
        <taxon>Bacteria</taxon>
        <taxon>Pseudomonadati</taxon>
        <taxon>Planctomycetota</taxon>
        <taxon>Planctomycetia</taxon>
        <taxon>Pirellulales</taxon>
        <taxon>Lacipirellulaceae</taxon>
        <taxon>Aeoliella</taxon>
    </lineage>
</organism>
<reference evidence="2 3" key="1">
    <citation type="submission" date="2019-02" db="EMBL/GenBank/DDBJ databases">
        <title>Deep-cultivation of Planctomycetes and their phenomic and genomic characterization uncovers novel biology.</title>
        <authorList>
            <person name="Wiegand S."/>
            <person name="Jogler M."/>
            <person name="Boedeker C."/>
            <person name="Pinto D."/>
            <person name="Vollmers J."/>
            <person name="Rivas-Marin E."/>
            <person name="Kohn T."/>
            <person name="Peeters S.H."/>
            <person name="Heuer A."/>
            <person name="Rast P."/>
            <person name="Oberbeckmann S."/>
            <person name="Bunk B."/>
            <person name="Jeske O."/>
            <person name="Meyerdierks A."/>
            <person name="Storesund J.E."/>
            <person name="Kallscheuer N."/>
            <person name="Luecker S."/>
            <person name="Lage O.M."/>
            <person name="Pohl T."/>
            <person name="Merkel B.J."/>
            <person name="Hornburger P."/>
            <person name="Mueller R.-W."/>
            <person name="Bruemmer F."/>
            <person name="Labrenz M."/>
            <person name="Spormann A.M."/>
            <person name="Op den Camp H."/>
            <person name="Overmann J."/>
            <person name="Amann R."/>
            <person name="Jetten M.S.M."/>
            <person name="Mascher T."/>
            <person name="Medema M.H."/>
            <person name="Devos D.P."/>
            <person name="Kaster A.-K."/>
            <person name="Ovreas L."/>
            <person name="Rohde M."/>
            <person name="Galperin M.Y."/>
            <person name="Jogler C."/>
        </authorList>
    </citation>
    <scope>NUCLEOTIDE SEQUENCE [LARGE SCALE GENOMIC DNA]</scope>
    <source>
        <strain evidence="2 3">Pan181</strain>
    </source>
</reference>
<dbReference type="KEGG" id="amuc:Pan181_31980"/>
<feature type="compositionally biased region" description="Basic and acidic residues" evidence="1">
    <location>
        <begin position="1"/>
        <end position="11"/>
    </location>
</feature>
<protein>
    <submittedName>
        <fullName evidence="2">Uncharacterized protein</fullName>
    </submittedName>
</protein>
<evidence type="ECO:0000313" key="2">
    <source>
        <dbReference type="EMBL" id="QDU56986.1"/>
    </source>
</evidence>
<dbReference type="EMBL" id="CP036278">
    <property type="protein sequence ID" value="QDU56986.1"/>
    <property type="molecule type" value="Genomic_DNA"/>
</dbReference>
<dbReference type="AlphaFoldDB" id="A0A518AQJ1"/>
<evidence type="ECO:0000313" key="3">
    <source>
        <dbReference type="Proteomes" id="UP000315750"/>
    </source>
</evidence>
<proteinExistence type="predicted"/>
<evidence type="ECO:0000256" key="1">
    <source>
        <dbReference type="SAM" id="MobiDB-lite"/>
    </source>
</evidence>
<gene>
    <name evidence="2" type="ORF">Pan181_31980</name>
</gene>
<feature type="region of interest" description="Disordered" evidence="1">
    <location>
        <begin position="1"/>
        <end position="29"/>
    </location>
</feature>
<feature type="compositionally biased region" description="Polar residues" evidence="1">
    <location>
        <begin position="12"/>
        <end position="21"/>
    </location>
</feature>
<dbReference type="Proteomes" id="UP000315750">
    <property type="component" value="Chromosome"/>
</dbReference>
<name>A0A518AQJ1_9BACT</name>
<keyword evidence="3" id="KW-1185">Reference proteome</keyword>
<accession>A0A518AQJ1</accession>
<sequence length="29" mass="3233">MSLYVREEKSGNAKQQSSLDRQFTGVLCG</sequence>